<accession>A0A438ENQ8</accession>
<proteinExistence type="predicted"/>
<evidence type="ECO:0000313" key="1">
    <source>
        <dbReference type="EMBL" id="RVW49379.1"/>
    </source>
</evidence>
<name>A0A438ENQ8_VITVI</name>
<dbReference type="Proteomes" id="UP000288805">
    <property type="component" value="Unassembled WGS sequence"/>
</dbReference>
<dbReference type="AlphaFoldDB" id="A0A438ENQ8"/>
<dbReference type="EMBL" id="QGNW01001228">
    <property type="protein sequence ID" value="RVW49379.1"/>
    <property type="molecule type" value="Genomic_DNA"/>
</dbReference>
<reference evidence="1 2" key="1">
    <citation type="journal article" date="2018" name="PLoS Genet.">
        <title>Population sequencing reveals clonal diversity and ancestral inbreeding in the grapevine cultivar Chardonnay.</title>
        <authorList>
            <person name="Roach M.J."/>
            <person name="Johnson D.L."/>
            <person name="Bohlmann J."/>
            <person name="van Vuuren H.J."/>
            <person name="Jones S.J."/>
            <person name="Pretorius I.S."/>
            <person name="Schmidt S.A."/>
            <person name="Borneman A.R."/>
        </authorList>
    </citation>
    <scope>NUCLEOTIDE SEQUENCE [LARGE SCALE GENOMIC DNA]</scope>
    <source>
        <strain evidence="2">cv. Chardonnay</strain>
        <tissue evidence="1">Leaf</tissue>
    </source>
</reference>
<organism evidence="1 2">
    <name type="scientific">Vitis vinifera</name>
    <name type="common">Grape</name>
    <dbReference type="NCBI Taxonomy" id="29760"/>
    <lineage>
        <taxon>Eukaryota</taxon>
        <taxon>Viridiplantae</taxon>
        <taxon>Streptophyta</taxon>
        <taxon>Embryophyta</taxon>
        <taxon>Tracheophyta</taxon>
        <taxon>Spermatophyta</taxon>
        <taxon>Magnoliopsida</taxon>
        <taxon>eudicotyledons</taxon>
        <taxon>Gunneridae</taxon>
        <taxon>Pentapetalae</taxon>
        <taxon>rosids</taxon>
        <taxon>Vitales</taxon>
        <taxon>Vitaceae</taxon>
        <taxon>Viteae</taxon>
        <taxon>Vitis</taxon>
    </lineage>
</organism>
<protein>
    <submittedName>
        <fullName evidence="1">Uncharacterized protein</fullName>
    </submittedName>
</protein>
<evidence type="ECO:0000313" key="2">
    <source>
        <dbReference type="Proteomes" id="UP000288805"/>
    </source>
</evidence>
<comment type="caution">
    <text evidence="1">The sequence shown here is derived from an EMBL/GenBank/DDBJ whole genome shotgun (WGS) entry which is preliminary data.</text>
</comment>
<sequence length="130" mass="14320">MQGGADPTPGITPSSPIQKLIGFMPSDAEPIRIWRIVEKEEQLMQDSEVFGCTSPKALKLQELTRIQLTASVLQGLAGMLSIFLPLDSRNGEKHGGLEFSNSGKRDREGSELELAMIQNWLDNLSLRAKI</sequence>
<gene>
    <name evidence="1" type="ORF">CK203_092656</name>
</gene>